<evidence type="ECO:0000313" key="3">
    <source>
        <dbReference type="WBParaSite" id="PSAMB.scaffold397size53249.g5276.t1"/>
    </source>
</evidence>
<keyword evidence="2" id="KW-1185">Reference proteome</keyword>
<dbReference type="AlphaFoldDB" id="A0A914WGM4"/>
<proteinExistence type="predicted"/>
<feature type="signal peptide" evidence="1">
    <location>
        <begin position="1"/>
        <end position="20"/>
    </location>
</feature>
<evidence type="ECO:0000256" key="1">
    <source>
        <dbReference type="SAM" id="SignalP"/>
    </source>
</evidence>
<dbReference type="Proteomes" id="UP000887566">
    <property type="component" value="Unplaced"/>
</dbReference>
<reference evidence="3" key="1">
    <citation type="submission" date="2022-11" db="UniProtKB">
        <authorList>
            <consortium name="WormBaseParasite"/>
        </authorList>
    </citation>
    <scope>IDENTIFICATION</scope>
</reference>
<feature type="chain" id="PRO_5036700425" evidence="1">
    <location>
        <begin position="21"/>
        <end position="240"/>
    </location>
</feature>
<keyword evidence="1" id="KW-0732">Signal</keyword>
<evidence type="ECO:0000313" key="2">
    <source>
        <dbReference type="Proteomes" id="UP000887566"/>
    </source>
</evidence>
<name>A0A914WGM4_9BILA</name>
<dbReference type="WBParaSite" id="PSAMB.scaffold397size53249.g5276.t1">
    <property type="protein sequence ID" value="PSAMB.scaffold397size53249.g5276.t1"/>
    <property type="gene ID" value="PSAMB.scaffold397size53249.g5276"/>
</dbReference>
<accession>A0A914WGM4</accession>
<sequence length="240" mass="27203">MIYFYLLILAPTLCSSKTEAVVKANCDCRDWYGRCKVEGDKWVDDETWSYHCSTSKAEVVGCVATDRANKKEISANGNETINGFWFSCQVTDDKVRYEQEPHCSVNGTEYHVGNLYRNSVFQHICLASGTWVTGCFYKDETEKEVLLNVGESAYVGLIQHHCDRFVDYPGRVQYYTSVRDNVTIATPTGVGKNHNLPENITNILPTNPVRWLPENVDLFIANDGSFDTKIRYLRPSVIGD</sequence>
<protein>
    <submittedName>
        <fullName evidence="3">Uncharacterized protein</fullName>
    </submittedName>
</protein>
<organism evidence="2 3">
    <name type="scientific">Plectus sambesii</name>
    <dbReference type="NCBI Taxonomy" id="2011161"/>
    <lineage>
        <taxon>Eukaryota</taxon>
        <taxon>Metazoa</taxon>
        <taxon>Ecdysozoa</taxon>
        <taxon>Nematoda</taxon>
        <taxon>Chromadorea</taxon>
        <taxon>Plectida</taxon>
        <taxon>Plectina</taxon>
        <taxon>Plectoidea</taxon>
        <taxon>Plectidae</taxon>
        <taxon>Plectus</taxon>
    </lineage>
</organism>